<dbReference type="InterPro" id="IPR042099">
    <property type="entry name" value="ANL_N_sf"/>
</dbReference>
<dbReference type="Gene3D" id="3.40.50.12780">
    <property type="entry name" value="N-terminal domain of ligase-like"/>
    <property type="match status" value="1"/>
</dbReference>
<evidence type="ECO:0000259" key="2">
    <source>
        <dbReference type="Pfam" id="PF14535"/>
    </source>
</evidence>
<dbReference type="InterPro" id="IPR000873">
    <property type="entry name" value="AMP-dep_synth/lig_dom"/>
</dbReference>
<accession>A0ABW8YWJ1</accession>
<dbReference type="PANTHER" id="PTHR43845:SF1">
    <property type="entry name" value="BLR5969 PROTEIN"/>
    <property type="match status" value="1"/>
</dbReference>
<name>A0ABW8YWJ1_9FLAO</name>
<dbReference type="Gene3D" id="3.30.300.30">
    <property type="match status" value="1"/>
</dbReference>
<dbReference type="RefSeq" id="WP_408084897.1">
    <property type="nucleotide sequence ID" value="NZ_JBELPZ010000008.1"/>
</dbReference>
<keyword evidence="4" id="KW-1185">Reference proteome</keyword>
<reference evidence="3 4" key="1">
    <citation type="submission" date="2024-06" db="EMBL/GenBank/DDBJ databases">
        <authorList>
            <person name="Kaempfer P."/>
            <person name="Viver T."/>
        </authorList>
    </citation>
    <scope>NUCLEOTIDE SEQUENCE [LARGE SCALE GENOMIC DNA]</scope>
    <source>
        <strain evidence="3 4">ST-119</strain>
    </source>
</reference>
<dbReference type="SUPFAM" id="SSF56801">
    <property type="entry name" value="Acetyl-CoA synthetase-like"/>
    <property type="match status" value="1"/>
</dbReference>
<gene>
    <name evidence="3" type="ORF">ABS766_09450</name>
</gene>
<protein>
    <submittedName>
        <fullName evidence="3">AMP-binding protein</fullName>
    </submittedName>
</protein>
<feature type="domain" description="AMP-dependent ligase C-terminal" evidence="2">
    <location>
        <begin position="336"/>
        <end position="429"/>
    </location>
</feature>
<dbReference type="EMBL" id="JBELPZ010000008">
    <property type="protein sequence ID" value="MFL9844644.1"/>
    <property type="molecule type" value="Genomic_DNA"/>
</dbReference>
<organism evidence="3 4">
    <name type="scientific">Flavobacterium rhizosphaerae</name>
    <dbReference type="NCBI Taxonomy" id="3163298"/>
    <lineage>
        <taxon>Bacteria</taxon>
        <taxon>Pseudomonadati</taxon>
        <taxon>Bacteroidota</taxon>
        <taxon>Flavobacteriia</taxon>
        <taxon>Flavobacteriales</taxon>
        <taxon>Flavobacteriaceae</taxon>
        <taxon>Flavobacterium</taxon>
    </lineage>
</organism>
<dbReference type="Pfam" id="PF00501">
    <property type="entry name" value="AMP-binding"/>
    <property type="match status" value="1"/>
</dbReference>
<dbReference type="Pfam" id="PF14535">
    <property type="entry name" value="AMP-binding_C_2"/>
    <property type="match status" value="1"/>
</dbReference>
<feature type="domain" description="AMP-dependent synthetase/ligase" evidence="1">
    <location>
        <begin position="86"/>
        <end position="288"/>
    </location>
</feature>
<dbReference type="InterPro" id="IPR028154">
    <property type="entry name" value="AMP-dep_Lig_C"/>
</dbReference>
<dbReference type="PANTHER" id="PTHR43845">
    <property type="entry name" value="BLR5969 PROTEIN"/>
    <property type="match status" value="1"/>
</dbReference>
<evidence type="ECO:0000259" key="1">
    <source>
        <dbReference type="Pfam" id="PF00501"/>
    </source>
</evidence>
<evidence type="ECO:0000313" key="4">
    <source>
        <dbReference type="Proteomes" id="UP001629156"/>
    </source>
</evidence>
<sequence>MTIPSIETKTQEQIKIYQETLLQDTLHYVAENSPFYKKLFKHNGIEPAHIKTLEDLERIPVTTKEDLQEFNDDFLCVPKTKIIDYTTTSGTSGKPVTFGLTDKDLDRLAYNEAISFLCSGVKEGDVVQLMTTIDRRFMAGLAYFLGLRKLGAGVIRVGAGVPELQWDSIVKFKPAYLITVPSFLLKLIEYAEANGIDYNACGIKGAVCIGEPLRNQDFTPNTLSKKITEKWDIKLFSTYASTEMSTAFAECGYGRGGHHHPELIITEILDENDRPVVNSSSGELTITTLGVEGMPLVRFKTGDIVQLHAEPCPCGRTTLRVGPVIGRKQQMIKYKGTTLYPPAMNDLLNSFTEIQNHIIEITTNNLGTDEILIKVGVADPTDNLLNQIKDHFRAKLRVTPKIEFVAPQELNRIMFTPMSRKPVNFIDRRV</sequence>
<proteinExistence type="predicted"/>
<dbReference type="Proteomes" id="UP001629156">
    <property type="component" value="Unassembled WGS sequence"/>
</dbReference>
<evidence type="ECO:0000313" key="3">
    <source>
        <dbReference type="EMBL" id="MFL9844644.1"/>
    </source>
</evidence>
<dbReference type="InterPro" id="IPR045851">
    <property type="entry name" value="AMP-bd_C_sf"/>
</dbReference>
<comment type="caution">
    <text evidence="3">The sequence shown here is derived from an EMBL/GenBank/DDBJ whole genome shotgun (WGS) entry which is preliminary data.</text>
</comment>